<keyword evidence="1" id="KW-0413">Isomerase</keyword>
<dbReference type="SUPFAM" id="SSF54909">
    <property type="entry name" value="Dimeric alpha+beta barrel"/>
    <property type="match status" value="1"/>
</dbReference>
<sequence length="196" mass="23538">MTDIQTNKYCYAGYSPQKKFEKWSGNQNDLNAYCLENVTFVINTSITTKKNDLQPYFLDVFGPLKCIFKKPETDINKDLVTKNKTFVFTLKLKQDPYLLKEYINIHKPEAVWQEIIKNMDTMGVLNMELFLHEYRVFMIMTTIEKFNADTAFKQWSSLPREKEWQNYVSKFQHVDDQEKILEKWRIMKPIQKINEY</sequence>
<comment type="caution">
    <text evidence="1">The sequence shown here is derived from an EMBL/GenBank/DDBJ whole genome shotgun (WGS) entry which is preliminary data.</text>
</comment>
<dbReference type="Proteomes" id="UP000600588">
    <property type="component" value="Unassembled WGS sequence"/>
</dbReference>
<accession>A0A8J6U870</accession>
<dbReference type="Gene3D" id="3.30.70.100">
    <property type="match status" value="1"/>
</dbReference>
<dbReference type="PANTHER" id="PTHR43239:SF1">
    <property type="entry name" value="UPF0734 PROTEIN DDB_G0273871_DDB_G0273177"/>
    <property type="match status" value="1"/>
</dbReference>
<dbReference type="EMBL" id="JACVXB010000005">
    <property type="protein sequence ID" value="MBD0832935.1"/>
    <property type="molecule type" value="Genomic_DNA"/>
</dbReference>
<dbReference type="RefSeq" id="WP_188230717.1">
    <property type="nucleotide sequence ID" value="NZ_JACVXB010000005.1"/>
</dbReference>
<protein>
    <submittedName>
        <fullName evidence="1">L-rhamnose mutarotase</fullName>
        <ecNumber evidence="1">5.1.3.32</ecNumber>
    </submittedName>
</protein>
<keyword evidence="2" id="KW-1185">Reference proteome</keyword>
<name>A0A8J6U870_9FLAO</name>
<reference evidence="1 2" key="1">
    <citation type="submission" date="2020-09" db="EMBL/GenBank/DDBJ databases">
        <title>TT11 complete genome.</title>
        <authorList>
            <person name="Wu Z."/>
        </authorList>
    </citation>
    <scope>NUCLEOTIDE SEQUENCE [LARGE SCALE GENOMIC DNA]</scope>
    <source>
        <strain evidence="1 2">TT11</strain>
    </source>
</reference>
<dbReference type="AlphaFoldDB" id="A0A8J6U870"/>
<gene>
    <name evidence="1" type="ORF">ICJ83_12390</name>
</gene>
<dbReference type="PANTHER" id="PTHR43239">
    <property type="entry name" value="UPF0734 PROTEIN DDB_G0273871/DDB_G0273177"/>
    <property type="match status" value="1"/>
</dbReference>
<dbReference type="InterPro" id="IPR011008">
    <property type="entry name" value="Dimeric_a/b-barrel"/>
</dbReference>
<proteinExistence type="predicted"/>
<dbReference type="InterPro" id="IPR008000">
    <property type="entry name" value="Rham/fucose_mutarotase"/>
</dbReference>
<dbReference type="EC" id="5.1.3.32" evidence="1"/>
<organism evidence="1 2">
    <name type="scientific">Aestuariibaculum sediminum</name>
    <dbReference type="NCBI Taxonomy" id="2770637"/>
    <lineage>
        <taxon>Bacteria</taxon>
        <taxon>Pseudomonadati</taxon>
        <taxon>Bacteroidota</taxon>
        <taxon>Flavobacteriia</taxon>
        <taxon>Flavobacteriales</taxon>
        <taxon>Flavobacteriaceae</taxon>
    </lineage>
</organism>
<evidence type="ECO:0000313" key="1">
    <source>
        <dbReference type="EMBL" id="MBD0832935.1"/>
    </source>
</evidence>
<evidence type="ECO:0000313" key="2">
    <source>
        <dbReference type="Proteomes" id="UP000600588"/>
    </source>
</evidence>
<dbReference type="Pfam" id="PF05336">
    <property type="entry name" value="rhaM"/>
    <property type="match status" value="1"/>
</dbReference>
<dbReference type="InterPro" id="IPR052996">
    <property type="entry name" value="Carb_Metab_Mutarotase"/>
</dbReference>
<dbReference type="GO" id="GO:0062192">
    <property type="term" value="F:L-rhamnose mutarotase activity"/>
    <property type="evidence" value="ECO:0007669"/>
    <property type="project" value="UniProtKB-EC"/>
</dbReference>